<feature type="transmembrane region" description="Helical" evidence="1">
    <location>
        <begin position="7"/>
        <end position="27"/>
    </location>
</feature>
<dbReference type="STRING" id="999894.TDIS_1553"/>
<dbReference type="Proteomes" id="UP000078390">
    <property type="component" value="Unassembled WGS sequence"/>
</dbReference>
<keyword evidence="1" id="KW-0812">Transmembrane</keyword>
<sequence length="268" mass="30155">MRSFVSLFLFYALGLTVLTGLVLYIMPPGRVAYWTDWRLLGLGKDQWEAIHILFGVLVIFLAAWHFYLNWKPFKRYLGSTRAPSKVLVSLTLVTVALTVLAIKDLPPASLLMSLQERFKASWHKPAVPPPVPHAELLSLEVVVKREGLSLQKTIQVLEARGFKIPSSQMSLKELARLNKTSPADLYLIIISQKQSASTAKGSVAPVIAHPGKRTLKEVCELFGLDRKTCEGILKKHGVRPDWNSPLRELALSHGVTAWDIMKWLRENR</sequence>
<evidence type="ECO:0000313" key="3">
    <source>
        <dbReference type="EMBL" id="OAQ20358.1"/>
    </source>
</evidence>
<gene>
    <name evidence="3" type="ORF">TDIS_1553</name>
</gene>
<name>A0A179D406_9BACT</name>
<feature type="domain" description="Flavinylation-associated cytochrome" evidence="2">
    <location>
        <begin position="4"/>
        <end position="70"/>
    </location>
</feature>
<organism evidence="3 4">
    <name type="scientific">Thermosulfurimonas dismutans</name>
    <dbReference type="NCBI Taxonomy" id="999894"/>
    <lineage>
        <taxon>Bacteria</taxon>
        <taxon>Pseudomonadati</taxon>
        <taxon>Thermodesulfobacteriota</taxon>
        <taxon>Thermodesulfobacteria</taxon>
        <taxon>Thermodesulfobacteriales</taxon>
        <taxon>Thermodesulfobacteriaceae</taxon>
        <taxon>Thermosulfurimonas</taxon>
    </lineage>
</organism>
<evidence type="ECO:0000313" key="4">
    <source>
        <dbReference type="Proteomes" id="UP000078390"/>
    </source>
</evidence>
<evidence type="ECO:0000259" key="2">
    <source>
        <dbReference type="Pfam" id="PF14358"/>
    </source>
</evidence>
<protein>
    <recommendedName>
        <fullName evidence="2">Flavinylation-associated cytochrome domain-containing protein</fullName>
    </recommendedName>
</protein>
<comment type="caution">
    <text evidence="3">The sequence shown here is derived from an EMBL/GenBank/DDBJ whole genome shotgun (WGS) entry which is preliminary data.</text>
</comment>
<feature type="transmembrane region" description="Helical" evidence="1">
    <location>
        <begin position="82"/>
        <end position="102"/>
    </location>
</feature>
<reference evidence="3 4" key="1">
    <citation type="submission" date="2016-04" db="EMBL/GenBank/DDBJ databases">
        <title>Genome analysis of Thermosulfurimonas dismutans, the first thermophilic sulfur-disproportionating bacterium of the phylum Thermodesulfobacteria.</title>
        <authorList>
            <person name="Mardanov A.V."/>
            <person name="Beletsky A.V."/>
            <person name="Kadnikov V.V."/>
            <person name="Slobodkin A.I."/>
            <person name="Ravin N.V."/>
        </authorList>
    </citation>
    <scope>NUCLEOTIDE SEQUENCE [LARGE SCALE GENOMIC DNA]</scope>
    <source>
        <strain evidence="3 4">S95</strain>
    </source>
</reference>
<dbReference type="EMBL" id="LWLG01000012">
    <property type="protein sequence ID" value="OAQ20358.1"/>
    <property type="molecule type" value="Genomic_DNA"/>
</dbReference>
<keyword evidence="1" id="KW-0472">Membrane</keyword>
<evidence type="ECO:0000256" key="1">
    <source>
        <dbReference type="SAM" id="Phobius"/>
    </source>
</evidence>
<accession>A0A179D406</accession>
<dbReference type="RefSeq" id="WP_068671020.1">
    <property type="nucleotide sequence ID" value="NZ_LWLG01000012.1"/>
</dbReference>
<dbReference type="PATRIC" id="fig|999894.6.peg.1552"/>
<proteinExistence type="predicted"/>
<dbReference type="AlphaFoldDB" id="A0A179D406"/>
<keyword evidence="1" id="KW-1133">Transmembrane helix</keyword>
<keyword evidence="4" id="KW-1185">Reference proteome</keyword>
<feature type="transmembrane region" description="Helical" evidence="1">
    <location>
        <begin position="47"/>
        <end position="70"/>
    </location>
</feature>
<dbReference type="Pfam" id="PF14358">
    <property type="entry name" value="DUF4405"/>
    <property type="match status" value="1"/>
</dbReference>
<dbReference type="InterPro" id="IPR025517">
    <property type="entry name" value="DUF4405"/>
</dbReference>